<dbReference type="EMBL" id="CAJNRD030001123">
    <property type="protein sequence ID" value="CAG5103237.1"/>
    <property type="molecule type" value="Genomic_DNA"/>
</dbReference>
<dbReference type="OrthoDB" id="7700380at2759"/>
<reference evidence="2" key="1">
    <citation type="submission" date="2021-04" db="EMBL/GenBank/DDBJ databases">
        <authorList>
            <person name="Chebbi M.A.C M."/>
        </authorList>
    </citation>
    <scope>NUCLEOTIDE SEQUENCE</scope>
</reference>
<sequence>MSGIYALIFWTKSKQLQTIKTSCIPVQSRYENASVMLKWKNEQSKLFEVLDAKILKISDDKDLLDNISVDENTGRIFDVTTKAFLGTVLMQRTNIKHKQKKNNLQRTLVQVREEEIIADGKTIFDEYPESKLKKLSNNPLIISQKENDSLPRKSIKKKLSKHNYE</sequence>
<keyword evidence="3" id="KW-1185">Reference proteome</keyword>
<name>A0A8J2HJ72_COTCN</name>
<gene>
    <name evidence="2" type="ORF">HICCMSTLAB_LOCUS11409</name>
</gene>
<feature type="region of interest" description="Disordered" evidence="1">
    <location>
        <begin position="146"/>
        <end position="165"/>
    </location>
</feature>
<organism evidence="2 3">
    <name type="scientific">Cotesia congregata</name>
    <name type="common">Parasitoid wasp</name>
    <name type="synonym">Apanteles congregatus</name>
    <dbReference type="NCBI Taxonomy" id="51543"/>
    <lineage>
        <taxon>Eukaryota</taxon>
        <taxon>Metazoa</taxon>
        <taxon>Ecdysozoa</taxon>
        <taxon>Arthropoda</taxon>
        <taxon>Hexapoda</taxon>
        <taxon>Insecta</taxon>
        <taxon>Pterygota</taxon>
        <taxon>Neoptera</taxon>
        <taxon>Endopterygota</taxon>
        <taxon>Hymenoptera</taxon>
        <taxon>Apocrita</taxon>
        <taxon>Ichneumonoidea</taxon>
        <taxon>Braconidae</taxon>
        <taxon>Microgastrinae</taxon>
        <taxon>Cotesia</taxon>
    </lineage>
</organism>
<evidence type="ECO:0000256" key="1">
    <source>
        <dbReference type="SAM" id="MobiDB-lite"/>
    </source>
</evidence>
<protein>
    <submittedName>
        <fullName evidence="2">Uncharacterized protein</fullName>
    </submittedName>
</protein>
<dbReference type="Proteomes" id="UP000786811">
    <property type="component" value="Unassembled WGS sequence"/>
</dbReference>
<comment type="caution">
    <text evidence="2">The sequence shown here is derived from an EMBL/GenBank/DDBJ whole genome shotgun (WGS) entry which is preliminary data.</text>
</comment>
<accession>A0A8J2HJ72</accession>
<feature type="compositionally biased region" description="Basic residues" evidence="1">
    <location>
        <begin position="153"/>
        <end position="165"/>
    </location>
</feature>
<dbReference type="AlphaFoldDB" id="A0A8J2HJ72"/>
<evidence type="ECO:0000313" key="2">
    <source>
        <dbReference type="EMBL" id="CAG5103237.1"/>
    </source>
</evidence>
<proteinExistence type="predicted"/>
<feature type="non-terminal residue" evidence="2">
    <location>
        <position position="1"/>
    </location>
</feature>
<evidence type="ECO:0000313" key="3">
    <source>
        <dbReference type="Proteomes" id="UP000786811"/>
    </source>
</evidence>